<keyword evidence="2" id="KW-1133">Transmembrane helix</keyword>
<reference evidence="3 4" key="1">
    <citation type="submission" date="2020-08" db="EMBL/GenBank/DDBJ databases">
        <title>Genomic Encyclopedia of Type Strains, Phase IV (KMG-IV): sequencing the most valuable type-strain genomes for metagenomic binning, comparative biology and taxonomic classification.</title>
        <authorList>
            <person name="Goeker M."/>
        </authorList>
    </citation>
    <scope>NUCLEOTIDE SEQUENCE [LARGE SCALE GENOMIC DNA]</scope>
    <source>
        <strain evidence="3 4">DSM 17976</strain>
    </source>
</reference>
<dbReference type="AlphaFoldDB" id="A0A7W6ESV5"/>
<gene>
    <name evidence="3" type="ORF">FHS57_005161</name>
</gene>
<dbReference type="Proteomes" id="UP000541352">
    <property type="component" value="Unassembled WGS sequence"/>
</dbReference>
<comment type="caution">
    <text evidence="3">The sequence shown here is derived from an EMBL/GenBank/DDBJ whole genome shotgun (WGS) entry which is preliminary data.</text>
</comment>
<evidence type="ECO:0000313" key="4">
    <source>
        <dbReference type="Proteomes" id="UP000541352"/>
    </source>
</evidence>
<keyword evidence="2" id="KW-0812">Transmembrane</keyword>
<proteinExistence type="predicted"/>
<feature type="transmembrane region" description="Helical" evidence="2">
    <location>
        <begin position="74"/>
        <end position="92"/>
    </location>
</feature>
<organism evidence="3 4">
    <name type="scientific">Runella defluvii</name>
    <dbReference type="NCBI Taxonomy" id="370973"/>
    <lineage>
        <taxon>Bacteria</taxon>
        <taxon>Pseudomonadati</taxon>
        <taxon>Bacteroidota</taxon>
        <taxon>Cytophagia</taxon>
        <taxon>Cytophagales</taxon>
        <taxon>Spirosomataceae</taxon>
        <taxon>Runella</taxon>
    </lineage>
</organism>
<accession>A0A7W6ESV5</accession>
<protein>
    <submittedName>
        <fullName evidence="3">Flagellar motility protein MotE (MotC chaperone)</fullName>
    </submittedName>
</protein>
<feature type="coiled-coil region" evidence="1">
    <location>
        <begin position="32"/>
        <end position="73"/>
    </location>
</feature>
<evidence type="ECO:0000313" key="3">
    <source>
        <dbReference type="EMBL" id="MBB3841140.1"/>
    </source>
</evidence>
<name>A0A7W6ESV5_9BACT</name>
<keyword evidence="2" id="KW-0472">Membrane</keyword>
<evidence type="ECO:0000256" key="2">
    <source>
        <dbReference type="SAM" id="Phobius"/>
    </source>
</evidence>
<keyword evidence="3" id="KW-0969">Cilium</keyword>
<keyword evidence="1" id="KW-0175">Coiled coil</keyword>
<keyword evidence="3" id="KW-0966">Cell projection</keyword>
<sequence length="94" mass="10858">MPTLSQSKAQQSAKISIERTTLEALAAKVQKADIYERQNTNLLKQSVELKEEIVSLKVENKRQSEELLKHQKKWRYAIIAIVVLVFLVIVLLRK</sequence>
<keyword evidence="3" id="KW-0282">Flagellum</keyword>
<evidence type="ECO:0000256" key="1">
    <source>
        <dbReference type="SAM" id="Coils"/>
    </source>
</evidence>
<keyword evidence="4" id="KW-1185">Reference proteome</keyword>
<dbReference type="EMBL" id="JACIBY010000014">
    <property type="protein sequence ID" value="MBB3841140.1"/>
    <property type="molecule type" value="Genomic_DNA"/>
</dbReference>